<dbReference type="PROSITE" id="PS50112">
    <property type="entry name" value="PAS"/>
    <property type="match status" value="1"/>
</dbReference>
<dbReference type="PROSITE" id="PS50113">
    <property type="entry name" value="PAC"/>
    <property type="match status" value="1"/>
</dbReference>
<evidence type="ECO:0000256" key="1">
    <source>
        <dbReference type="ARBA" id="ARBA00023015"/>
    </source>
</evidence>
<dbReference type="SUPFAM" id="SSF55781">
    <property type="entry name" value="GAF domain-like"/>
    <property type="match status" value="1"/>
</dbReference>
<dbReference type="InterPro" id="IPR000014">
    <property type="entry name" value="PAS"/>
</dbReference>
<dbReference type="InterPro" id="IPR007050">
    <property type="entry name" value="HTH_bacterioopsin"/>
</dbReference>
<dbReference type="InterPro" id="IPR000700">
    <property type="entry name" value="PAS-assoc_C"/>
</dbReference>
<dbReference type="CDD" id="cd00130">
    <property type="entry name" value="PAS"/>
    <property type="match status" value="1"/>
</dbReference>
<keyword evidence="2" id="KW-0804">Transcription</keyword>
<organism evidence="5 6">
    <name type="scientific">Halogranum salarium B-1</name>
    <dbReference type="NCBI Taxonomy" id="1210908"/>
    <lineage>
        <taxon>Archaea</taxon>
        <taxon>Methanobacteriati</taxon>
        <taxon>Methanobacteriota</taxon>
        <taxon>Stenosarchaea group</taxon>
        <taxon>Halobacteria</taxon>
        <taxon>Halobacteriales</taxon>
        <taxon>Haloferacaceae</taxon>
    </lineage>
</organism>
<gene>
    <name evidence="5" type="ORF">HSB1_07690</name>
</gene>
<dbReference type="SMART" id="SM00091">
    <property type="entry name" value="PAS"/>
    <property type="match status" value="1"/>
</dbReference>
<dbReference type="PATRIC" id="fig|1210908.3.peg.728"/>
<evidence type="ECO:0000313" key="6">
    <source>
        <dbReference type="Proteomes" id="UP000007813"/>
    </source>
</evidence>
<reference evidence="5 6" key="1">
    <citation type="journal article" date="2012" name="J. Bacteriol.">
        <title>Draft Genome Sequence of the Extremely Halophilic Archaeon Halogranum salarium B-1T.</title>
        <authorList>
            <person name="Kim K.K."/>
            <person name="Lee K.C."/>
            <person name="Lee J.S."/>
        </authorList>
    </citation>
    <scope>NUCLEOTIDE SEQUENCE [LARGE SCALE GENOMIC DNA]</scope>
    <source>
        <strain evidence="5 6">B-1</strain>
    </source>
</reference>
<dbReference type="InterPro" id="IPR031803">
    <property type="entry name" value="BAT_GAF/HTH-assoc"/>
</dbReference>
<dbReference type="Gene3D" id="1.10.10.10">
    <property type="entry name" value="Winged helix-like DNA-binding domain superfamily/Winged helix DNA-binding domain"/>
    <property type="match status" value="1"/>
</dbReference>
<dbReference type="PANTHER" id="PTHR34236">
    <property type="entry name" value="DIMETHYL SULFOXIDE REDUCTASE TRANSCRIPTIONAL ACTIVATOR"/>
    <property type="match status" value="1"/>
</dbReference>
<keyword evidence="1" id="KW-0805">Transcription regulation</keyword>
<evidence type="ECO:0000256" key="2">
    <source>
        <dbReference type="ARBA" id="ARBA00023163"/>
    </source>
</evidence>
<accession>J3JGK2</accession>
<dbReference type="Pfam" id="PF15915">
    <property type="entry name" value="BAT"/>
    <property type="match status" value="1"/>
</dbReference>
<evidence type="ECO:0008006" key="7">
    <source>
        <dbReference type="Google" id="ProtNLM"/>
    </source>
</evidence>
<dbReference type="eggNOG" id="arCOG02276">
    <property type="taxonomic scope" value="Archaea"/>
</dbReference>
<proteinExistence type="predicted"/>
<dbReference type="AlphaFoldDB" id="J3JGK2"/>
<dbReference type="InterPro" id="IPR035965">
    <property type="entry name" value="PAS-like_dom_sf"/>
</dbReference>
<feature type="domain" description="PAC" evidence="4">
    <location>
        <begin position="205"/>
        <end position="257"/>
    </location>
</feature>
<evidence type="ECO:0000259" key="4">
    <source>
        <dbReference type="PROSITE" id="PS50113"/>
    </source>
</evidence>
<dbReference type="Pfam" id="PF04967">
    <property type="entry name" value="HTH_10"/>
    <property type="match status" value="1"/>
</dbReference>
<evidence type="ECO:0000313" key="5">
    <source>
        <dbReference type="EMBL" id="EJN60166.1"/>
    </source>
</evidence>
<dbReference type="InterPro" id="IPR001610">
    <property type="entry name" value="PAC"/>
</dbReference>
<dbReference type="Gene3D" id="3.30.450.40">
    <property type="match status" value="1"/>
</dbReference>
<sequence>MEYTDSLVVAFVGESTARESLISTLERDHDLSVNVFVDETRSDTSDTRADCVVVDSASLAGRERLDTLRKRFPNVPVVVLCETSEAVAQLLDTGVDRCVRHSRSDEPHDGVAVELAAVVRACVRERRRVADSEASLTESALDTLQDIFFVFDLEGTFLQWNWRLTAVTGYGDEELSEMFPTDFIAPEDVDAVADAISHAIDTGQAQVNASFLTADGERIPYEFTGSLLRDEVGAPLAVCGTGRDITERQRRERALEEHTERLQTLNHINAVIRDVNSVLVRKSSREAIEQAVCNHLVGDTPYCFAWVGDIGLTGTDIEPRAWAGVEDGYLDERLTGDPVDAEVTAASAIREGCVLVSQNIAADVDDATWRDAALARGYRSVAAIPLVYRDSSYGVLCVYAPREGAFDETERVVLGELGETIAYAISTTEQRRALVTDTVVELECTLTDGPFFVVASDALDCTLSLDGLTQGPNGDLAEFVSVRGVVPSAVVDLAEARGWFATIVADYGDAGVLQVSTPGPSLAAFVADRGGVLRDAEAERGTGTVRIELPQTADLRSVVRGLQAQFPTVELAATRERERTSTRGLEFRETFDDALTDRQREVLEAAYLAGYFEWPRGSTAEEVADTLDVSAPTFHEHLRRIQQKLVDTFFETNPPPTR</sequence>
<dbReference type="OrthoDB" id="234125at2157"/>
<name>J3JGK2_9EURY</name>
<dbReference type="NCBIfam" id="TIGR00229">
    <property type="entry name" value="sensory_box"/>
    <property type="match status" value="1"/>
</dbReference>
<dbReference type="SUPFAM" id="SSF55785">
    <property type="entry name" value="PYP-like sensor domain (PAS domain)"/>
    <property type="match status" value="1"/>
</dbReference>
<dbReference type="eggNOG" id="arCOG02348">
    <property type="taxonomic scope" value="Archaea"/>
</dbReference>
<dbReference type="InterPro" id="IPR013324">
    <property type="entry name" value="RNA_pol_sigma_r3/r4-like"/>
</dbReference>
<dbReference type="PANTHER" id="PTHR34236:SF1">
    <property type="entry name" value="DIMETHYL SULFOXIDE REDUCTASE TRANSCRIPTIONAL ACTIVATOR"/>
    <property type="match status" value="1"/>
</dbReference>
<dbReference type="Gene3D" id="3.30.450.20">
    <property type="entry name" value="PAS domain"/>
    <property type="match status" value="1"/>
</dbReference>
<dbReference type="InterPro" id="IPR029016">
    <property type="entry name" value="GAF-like_dom_sf"/>
</dbReference>
<dbReference type="RefSeq" id="WP_009365880.1">
    <property type="nucleotide sequence ID" value="NZ_ALJD01000003.1"/>
</dbReference>
<dbReference type="EMBL" id="ALJD01000003">
    <property type="protein sequence ID" value="EJN60166.1"/>
    <property type="molecule type" value="Genomic_DNA"/>
</dbReference>
<dbReference type="Pfam" id="PF08448">
    <property type="entry name" value="PAS_4"/>
    <property type="match status" value="1"/>
</dbReference>
<dbReference type="SUPFAM" id="SSF88659">
    <property type="entry name" value="Sigma3 and sigma4 domains of RNA polymerase sigma factors"/>
    <property type="match status" value="1"/>
</dbReference>
<protein>
    <recommendedName>
        <fullName evidence="7">PAS domain S-box</fullName>
    </recommendedName>
</protein>
<evidence type="ECO:0000259" key="3">
    <source>
        <dbReference type="PROSITE" id="PS50112"/>
    </source>
</evidence>
<dbReference type="InterPro" id="IPR036388">
    <property type="entry name" value="WH-like_DNA-bd_sf"/>
</dbReference>
<dbReference type="Proteomes" id="UP000007813">
    <property type="component" value="Unassembled WGS sequence"/>
</dbReference>
<comment type="caution">
    <text evidence="5">The sequence shown here is derived from an EMBL/GenBank/DDBJ whole genome shotgun (WGS) entry which is preliminary data.</text>
</comment>
<dbReference type="InterPro" id="IPR003018">
    <property type="entry name" value="GAF"/>
</dbReference>
<dbReference type="InterPro" id="IPR013656">
    <property type="entry name" value="PAS_4"/>
</dbReference>
<feature type="domain" description="PAS" evidence="3">
    <location>
        <begin position="133"/>
        <end position="203"/>
    </location>
</feature>
<dbReference type="Pfam" id="PF13185">
    <property type="entry name" value="GAF_2"/>
    <property type="match status" value="1"/>
</dbReference>
<dbReference type="SMART" id="SM00086">
    <property type="entry name" value="PAC"/>
    <property type="match status" value="1"/>
</dbReference>